<organism evidence="1 2">
    <name type="scientific">[Roseibacterium] beibuensis</name>
    <dbReference type="NCBI Taxonomy" id="1193142"/>
    <lineage>
        <taxon>Bacteria</taxon>
        <taxon>Pseudomonadati</taxon>
        <taxon>Pseudomonadota</taxon>
        <taxon>Alphaproteobacteria</taxon>
        <taxon>Rhodobacterales</taxon>
        <taxon>Roseobacteraceae</taxon>
        <taxon>Roseicyclus</taxon>
    </lineage>
</organism>
<reference evidence="2" key="1">
    <citation type="journal article" date="2019" name="Int. J. Syst. Evol. Microbiol.">
        <title>The Global Catalogue of Microorganisms (GCM) 10K type strain sequencing project: providing services to taxonomists for standard genome sequencing and annotation.</title>
        <authorList>
            <consortium name="The Broad Institute Genomics Platform"/>
            <consortium name="The Broad Institute Genome Sequencing Center for Infectious Disease"/>
            <person name="Wu L."/>
            <person name="Ma J."/>
        </authorList>
    </citation>
    <scope>NUCLEOTIDE SEQUENCE [LARGE SCALE GENOMIC DNA]</scope>
    <source>
        <strain evidence="2">JCM 18015</strain>
    </source>
</reference>
<comment type="caution">
    <text evidence="1">The sequence shown here is derived from an EMBL/GenBank/DDBJ whole genome shotgun (WGS) entry which is preliminary data.</text>
</comment>
<dbReference type="RefSeq" id="WP_259549835.1">
    <property type="nucleotide sequence ID" value="NZ_BAABHW010000004.1"/>
</dbReference>
<dbReference type="Proteomes" id="UP001499910">
    <property type="component" value="Unassembled WGS sequence"/>
</dbReference>
<evidence type="ECO:0000313" key="1">
    <source>
        <dbReference type="EMBL" id="GAA5076685.1"/>
    </source>
</evidence>
<sequence>MIRTYDGILAKHPALLGSEPTDLKAFGVCCGPGWLPILKSLFDDFEKIRQEDGLTITVFQVKEKFGELRVYVRGGNDRVQHRLRDAEWDAMFTCEDCGGRSPGVQSLGGGLNNLCGACRKKLRQSWKGR</sequence>
<accession>A0ABP9LEA9</accession>
<evidence type="ECO:0000313" key="2">
    <source>
        <dbReference type="Proteomes" id="UP001499910"/>
    </source>
</evidence>
<protein>
    <submittedName>
        <fullName evidence="1">Uncharacterized protein</fullName>
    </submittedName>
</protein>
<proteinExistence type="predicted"/>
<keyword evidence="2" id="KW-1185">Reference proteome</keyword>
<name>A0ABP9LEA9_9RHOB</name>
<gene>
    <name evidence="1" type="ORF">GCM10023209_26050</name>
</gene>
<dbReference type="EMBL" id="BAABHW010000004">
    <property type="protein sequence ID" value="GAA5076685.1"/>
    <property type="molecule type" value="Genomic_DNA"/>
</dbReference>